<dbReference type="Pfam" id="PF21365">
    <property type="entry name" value="Glyco_hydro_31_3rd"/>
    <property type="match status" value="1"/>
</dbReference>
<evidence type="ECO:0000256" key="2">
    <source>
        <dbReference type="RuleBase" id="RU361185"/>
    </source>
</evidence>
<name>A0A1H4EY94_9BACT</name>
<feature type="chain" id="PRO_5010198122" evidence="3">
    <location>
        <begin position="23"/>
        <end position="746"/>
    </location>
</feature>
<dbReference type="InterPro" id="IPR000322">
    <property type="entry name" value="Glyco_hydro_31_TIM"/>
</dbReference>
<evidence type="ECO:0000259" key="5">
    <source>
        <dbReference type="Pfam" id="PF17137"/>
    </source>
</evidence>
<dbReference type="InterPro" id="IPR048395">
    <property type="entry name" value="Glyco_hydro_31_C"/>
</dbReference>
<dbReference type="GO" id="GO:0005975">
    <property type="term" value="P:carbohydrate metabolic process"/>
    <property type="evidence" value="ECO:0007669"/>
    <property type="project" value="InterPro"/>
</dbReference>
<dbReference type="InterPro" id="IPR051816">
    <property type="entry name" value="Glycosyl_Hydrolase_31"/>
</dbReference>
<keyword evidence="8" id="KW-1185">Reference proteome</keyword>
<proteinExistence type="inferred from homology"/>
<dbReference type="InterPro" id="IPR013780">
    <property type="entry name" value="Glyco_hydro_b"/>
</dbReference>
<dbReference type="SUPFAM" id="SSF51011">
    <property type="entry name" value="Glycosyl hydrolase domain"/>
    <property type="match status" value="1"/>
</dbReference>
<evidence type="ECO:0000259" key="6">
    <source>
        <dbReference type="Pfam" id="PF21365"/>
    </source>
</evidence>
<dbReference type="SUPFAM" id="SSF51445">
    <property type="entry name" value="(Trans)glycosidases"/>
    <property type="match status" value="1"/>
</dbReference>
<dbReference type="PANTHER" id="PTHR43863:SF2">
    <property type="entry name" value="MALTASE-GLUCOAMYLASE"/>
    <property type="match status" value="1"/>
</dbReference>
<dbReference type="Pfam" id="PF01055">
    <property type="entry name" value="Glyco_hydro_31_2nd"/>
    <property type="match status" value="1"/>
</dbReference>
<accession>A0A1H4EY94</accession>
<reference evidence="7 8" key="1">
    <citation type="submission" date="2016-10" db="EMBL/GenBank/DDBJ databases">
        <authorList>
            <person name="de Groot N.N."/>
        </authorList>
    </citation>
    <scope>NUCLEOTIDE SEQUENCE [LARGE SCALE GENOMIC DNA]</scope>
    <source>
        <strain evidence="7 8">DSM 25383</strain>
    </source>
</reference>
<feature type="signal peptide" evidence="3">
    <location>
        <begin position="1"/>
        <end position="22"/>
    </location>
</feature>
<dbReference type="GO" id="GO:0004553">
    <property type="term" value="F:hydrolase activity, hydrolyzing O-glycosyl compounds"/>
    <property type="evidence" value="ECO:0007669"/>
    <property type="project" value="InterPro"/>
</dbReference>
<dbReference type="Pfam" id="PF17137">
    <property type="entry name" value="DUF5110"/>
    <property type="match status" value="1"/>
</dbReference>
<evidence type="ECO:0000313" key="8">
    <source>
        <dbReference type="Proteomes" id="UP000183253"/>
    </source>
</evidence>
<sequence length="746" mass="85645">MKNRILLLLLFLCGGIAASAQPAGNPLVFGENRLTLITPTLFRLEFARDGKFIDDPTIFAYDRSNLLPADRFEVRALGGDRYEITTEALRIVYEHDGFPFGLHNFAAYYKLNGKEKKFTNRCIFRNNLGGPVETLDRVTGEIPMQDGLLSRDGWYVIDDERSDLLVDGWLCPRDTRSHVQDQYCFVYGNDYKAALADLGAISGRVPMTRKYIHGVWYCRYWDYTSEEFLSIIDGYEQNDFPLDNLVFDMGWHTYTAEIGTGHAGSRSWTGYTWERKRIPDPEALIAEVHRRGVTVSLNDHPHDGIRPHEEMYGAFMKDMGADPAKPLLFDLGDRRYMETFFKHAHHTTEDMGVDFWWLDWQQNYLYPEVRGYRSTSLQWINELYYRETERKGLRGAGYSRWAGWGDHRHPIQFSGDAQANWEMLAFEVKLTAASGNAGCYYWAHDIGGFRGDPNPELTVRWTQFGALSAALRVHSTKDARLDRRPWLSGDRETAAMRRMYHMRSELMPYIYSSVWQTHSTMVPLNRPMYIEYGGDERAYCNEQEFLFGDLLLAAPVSSPGTGPDKVASQRVWFPGEDVWYDFFTHERFDGGRECEISKPLEEFPLYVRGGWVLPMQPYTPRPASTPLTTLVMRVYPSAGDADNTYTLYEDDGVTRDYERGAYATTQLNYRRAGRVTTVTVRPAEGVYEGQVVKRAYRLQLPAAGKIEKVRVGGRTVKPVFDETLKCSVVEVPATDIRREVKIEIVG</sequence>
<dbReference type="InterPro" id="IPR033403">
    <property type="entry name" value="DUF5110"/>
</dbReference>
<evidence type="ECO:0000313" key="7">
    <source>
        <dbReference type="EMBL" id="SEA89578.1"/>
    </source>
</evidence>
<organism evidence="7 8">
    <name type="scientific">Alistipes timonensis JC136</name>
    <dbReference type="NCBI Taxonomy" id="1033731"/>
    <lineage>
        <taxon>Bacteria</taxon>
        <taxon>Pseudomonadati</taxon>
        <taxon>Bacteroidota</taxon>
        <taxon>Bacteroidia</taxon>
        <taxon>Bacteroidales</taxon>
        <taxon>Rikenellaceae</taxon>
        <taxon>Alistipes</taxon>
    </lineage>
</organism>
<dbReference type="RefSeq" id="WP_010265006.1">
    <property type="nucleotide sequence ID" value="NZ_CAEG01000015.1"/>
</dbReference>
<evidence type="ECO:0000259" key="4">
    <source>
        <dbReference type="Pfam" id="PF01055"/>
    </source>
</evidence>
<dbReference type="AlphaFoldDB" id="A0A1H4EY94"/>
<comment type="similarity">
    <text evidence="1 2">Belongs to the glycosyl hydrolase 31 family.</text>
</comment>
<dbReference type="STRING" id="1033731.SAMN05444145_108129"/>
<feature type="domain" description="Glycosyl hydrolase family 31 C-terminal" evidence="6">
    <location>
        <begin position="523"/>
        <end position="613"/>
    </location>
</feature>
<dbReference type="Gene3D" id="2.60.40.1180">
    <property type="entry name" value="Golgi alpha-mannosidase II"/>
    <property type="match status" value="2"/>
</dbReference>
<keyword evidence="2" id="KW-0326">Glycosidase</keyword>
<dbReference type="EMBL" id="FNRI01000008">
    <property type="protein sequence ID" value="SEA89578.1"/>
    <property type="molecule type" value="Genomic_DNA"/>
</dbReference>
<evidence type="ECO:0000256" key="3">
    <source>
        <dbReference type="SAM" id="SignalP"/>
    </source>
</evidence>
<dbReference type="Proteomes" id="UP000183253">
    <property type="component" value="Unassembled WGS sequence"/>
</dbReference>
<keyword evidence="3" id="KW-0732">Signal</keyword>
<evidence type="ECO:0000256" key="1">
    <source>
        <dbReference type="ARBA" id="ARBA00007806"/>
    </source>
</evidence>
<dbReference type="OrthoDB" id="176168at2"/>
<feature type="domain" description="DUF5110" evidence="5">
    <location>
        <begin position="630"/>
        <end position="700"/>
    </location>
</feature>
<feature type="domain" description="Glycoside hydrolase family 31 TIM barrel" evidence="4">
    <location>
        <begin position="206"/>
        <end position="512"/>
    </location>
</feature>
<dbReference type="PANTHER" id="PTHR43863">
    <property type="entry name" value="HYDROLASE, PUTATIVE (AFU_ORTHOLOGUE AFUA_1G03140)-RELATED"/>
    <property type="match status" value="1"/>
</dbReference>
<gene>
    <name evidence="7" type="ORF">SAMN05444145_108129</name>
</gene>
<keyword evidence="2 7" id="KW-0378">Hydrolase</keyword>
<protein>
    <submittedName>
        <fullName evidence="7">Alpha-glucosidase, glycosyl hydrolase family GH31</fullName>
    </submittedName>
</protein>
<dbReference type="CDD" id="cd06595">
    <property type="entry name" value="GH31_u1"/>
    <property type="match status" value="1"/>
</dbReference>
<dbReference type="Gene3D" id="3.20.20.80">
    <property type="entry name" value="Glycosidases"/>
    <property type="match status" value="1"/>
</dbReference>
<dbReference type="InterPro" id="IPR017853">
    <property type="entry name" value="GH"/>
</dbReference>